<evidence type="ECO:0000313" key="8">
    <source>
        <dbReference type="Proteomes" id="UP000054107"/>
    </source>
</evidence>
<dbReference type="PANTHER" id="PTHR12547:SF18">
    <property type="entry name" value="PROTEIN TIS11"/>
    <property type="match status" value="1"/>
</dbReference>
<accession>A0A0B7MWS0</accession>
<keyword evidence="3 5" id="KW-0863">Zinc-finger</keyword>
<dbReference type="AlphaFoldDB" id="A0A0B7MWS0"/>
<evidence type="ECO:0000256" key="4">
    <source>
        <dbReference type="ARBA" id="ARBA00022833"/>
    </source>
</evidence>
<dbReference type="SUPFAM" id="SSF90229">
    <property type="entry name" value="CCCH zinc finger"/>
    <property type="match status" value="2"/>
</dbReference>
<dbReference type="InterPro" id="IPR000571">
    <property type="entry name" value="Znf_CCCH"/>
</dbReference>
<evidence type="ECO:0000313" key="7">
    <source>
        <dbReference type="EMBL" id="CEP07735.1"/>
    </source>
</evidence>
<dbReference type="STRING" id="35722.A0A0B7MWS0"/>
<keyword evidence="8" id="KW-1185">Reference proteome</keyword>
<dbReference type="SMART" id="SM00356">
    <property type="entry name" value="ZnF_C3H1"/>
    <property type="match status" value="2"/>
</dbReference>
<dbReference type="PROSITE" id="PS50103">
    <property type="entry name" value="ZF_C3H1"/>
    <property type="match status" value="2"/>
</dbReference>
<dbReference type="FunFam" id="4.10.1000.10:FF:000001">
    <property type="entry name" value="zinc finger CCCH domain-containing protein 15-like"/>
    <property type="match status" value="1"/>
</dbReference>
<protein>
    <recommendedName>
        <fullName evidence="6">C3H1-type domain-containing protein</fullName>
    </recommendedName>
</protein>
<evidence type="ECO:0000259" key="6">
    <source>
        <dbReference type="PROSITE" id="PS50103"/>
    </source>
</evidence>
<dbReference type="PANTHER" id="PTHR12547">
    <property type="entry name" value="CCCH ZINC FINGER/TIS11-RELATED"/>
    <property type="match status" value="1"/>
</dbReference>
<reference evidence="7 8" key="1">
    <citation type="submission" date="2014-09" db="EMBL/GenBank/DDBJ databases">
        <authorList>
            <person name="Ellenberger Sabrina"/>
        </authorList>
    </citation>
    <scope>NUCLEOTIDE SEQUENCE [LARGE SCALE GENOMIC DNA]</scope>
    <source>
        <strain evidence="7 8">CBS 412.66</strain>
    </source>
</reference>
<proteinExistence type="predicted"/>
<dbReference type="EMBL" id="LN719426">
    <property type="protein sequence ID" value="CEP07735.1"/>
    <property type="molecule type" value="Genomic_DNA"/>
</dbReference>
<dbReference type="GO" id="GO:0008270">
    <property type="term" value="F:zinc ion binding"/>
    <property type="evidence" value="ECO:0007669"/>
    <property type="project" value="UniProtKB-KW"/>
</dbReference>
<dbReference type="Gene3D" id="4.10.1000.10">
    <property type="entry name" value="Zinc finger, CCCH-type"/>
    <property type="match status" value="2"/>
</dbReference>
<keyword evidence="2" id="KW-0677">Repeat</keyword>
<evidence type="ECO:0000256" key="5">
    <source>
        <dbReference type="PROSITE-ProRule" id="PRU00723"/>
    </source>
</evidence>
<sequence>MFSAVQYHHPNAWLIQQQQFYSFQHYNHQHQQPRSPLDSLNLKHKEVLLYKTESCRNWAELGHCRYGKKCRYAHGDSELRTVPRHTRYKTQICRAYHMDGSCPYGIRCTFVHDATDNDISSISSNSSGSSNANNDTNLILEAPTLQSYNPHKQYFIMKQQQQPKQSIETMHYNHRTMWM</sequence>
<evidence type="ECO:0000256" key="3">
    <source>
        <dbReference type="ARBA" id="ARBA00022771"/>
    </source>
</evidence>
<gene>
    <name evidence="7" type="primary">PARPA_01043.1 scaffold 1359</name>
</gene>
<feature type="zinc finger region" description="C3H1-type" evidence="5">
    <location>
        <begin position="49"/>
        <end position="77"/>
    </location>
</feature>
<organism evidence="7 8">
    <name type="scientific">Parasitella parasitica</name>
    <dbReference type="NCBI Taxonomy" id="35722"/>
    <lineage>
        <taxon>Eukaryota</taxon>
        <taxon>Fungi</taxon>
        <taxon>Fungi incertae sedis</taxon>
        <taxon>Mucoromycota</taxon>
        <taxon>Mucoromycotina</taxon>
        <taxon>Mucoromycetes</taxon>
        <taxon>Mucorales</taxon>
        <taxon>Mucorineae</taxon>
        <taxon>Mucoraceae</taxon>
        <taxon>Parasitella</taxon>
    </lineage>
</organism>
<evidence type="ECO:0000256" key="2">
    <source>
        <dbReference type="ARBA" id="ARBA00022737"/>
    </source>
</evidence>
<dbReference type="Pfam" id="PF00642">
    <property type="entry name" value="zf-CCCH"/>
    <property type="match status" value="2"/>
</dbReference>
<dbReference type="OrthoDB" id="410307at2759"/>
<feature type="zinc finger region" description="C3H1-type" evidence="5">
    <location>
        <begin position="87"/>
        <end position="115"/>
    </location>
</feature>
<feature type="domain" description="C3H1-type" evidence="6">
    <location>
        <begin position="49"/>
        <end position="77"/>
    </location>
</feature>
<evidence type="ECO:0000256" key="1">
    <source>
        <dbReference type="ARBA" id="ARBA00022723"/>
    </source>
</evidence>
<keyword evidence="1 5" id="KW-0479">Metal-binding</keyword>
<dbReference type="InterPro" id="IPR036855">
    <property type="entry name" value="Znf_CCCH_sf"/>
</dbReference>
<dbReference type="Proteomes" id="UP000054107">
    <property type="component" value="Unassembled WGS sequence"/>
</dbReference>
<keyword evidence="4 5" id="KW-0862">Zinc</keyword>
<dbReference type="InterPro" id="IPR045877">
    <property type="entry name" value="ZFP36-like"/>
</dbReference>
<name>A0A0B7MWS0_9FUNG</name>
<dbReference type="GO" id="GO:0003729">
    <property type="term" value="F:mRNA binding"/>
    <property type="evidence" value="ECO:0007669"/>
    <property type="project" value="InterPro"/>
</dbReference>
<feature type="domain" description="C3H1-type" evidence="6">
    <location>
        <begin position="87"/>
        <end position="115"/>
    </location>
</feature>